<sequence length="4477" mass="487160">MGKPFWRSVEYFFTGNYTADDGDNNIVAIGFGGQIHAYGGNDHITLGSIGASVYTGSGHDTVVGGSAYLKINDTTGDLNVKGAAGYAEINKEGEGTITFSGAAGGAVIQHDGISGNVHYSGIAAYNDLYRRGNSGDITFKGLGGYNHLYSDVTHGNIHFIGGGSYNQITRKGLADCFSGEGMAYAKAEEIVLTTATMGGSWINESQKVIGVKSTRDINTYLFAFADEKFTKVNKIHLHNDPKTGRLKYYTTSWYKKGNHLNNLASQDISDYGGYQVVDVDGAYTLSNLTVEQHQAFTVHALESELPENEWVTYAGGVQIAAENITLSDARMGGYAISNDGSTVAVKPVKSNCMENTYLYAKVLEGYTKVVVVQLANDPKTGELKYIATPWYKAGDQTAALADQFIGVRSGYKVMGKGSYTLSDVHYSVNTVRVTSERIANMHEFCEQELLSKKQDDSHGDVRFEGVGGGNVIKSNVARGNVYFKGAGVANVILHNSEIGDTEFDGAGAANVIFKKDRKGRLNFNGGGLANVITHISMSSPATSLQEPHGSQTNVVALGGANILTRKGDGRVFAVMGGGANVLTHIGQGETTGVMMGGANILTKVGEGETTGMMFGLGNVLTHVGNGKTLGAMGAAGNVFTKVGNGEALAAMLAVGNIFTHVGQGEAYAIMAGGGNIFTKVGNGHALALMVALGNVFTHVGDGLSVALMAAKGNMATKVGNGETLAAMLGVGNIMTHIGDGNTFAAMLGEANVLTKAGHELTAALMIGKANIYTHVGNGTSIGLFAGNANIMTKVGDGTTLAAMFGQANIMTHAGQGMTGVLALGEANVVTKVGHDFLGVVAAARANVITHVGEGMTAGLLLGKGNILTKVGTGTTAGLLVSQFGNVMTHVGDGNTVGFAKGNLNLITKVGKGLAVNAAWGDANIMTHVGKGDHYNFAKGKANIVTKIGEGRTVNIVQGTANIITHVGKGNDYTGAWGKANVITKVGQGRQVTLAKGDANIVTQVGEGDSFNALWSQSNIVTKVGDGMQVTAAKGKSNITTSVGNGLNVVATHGDLNVNSKVGDGVSVSVAWGKFNINTKVGDGLNVSVMKGTGNANIHVGDGMNIHAAYARNNVAIQVGNGDFYHLALTSGDTERHELAMLFSELKQTLLGVTGSQGINFLVYGDEANTSGSYRGRGAINLPEVNALNGFELTEMAEVRSDLATDLHASVEQLNTPDVSKLKNIMYAGEQSPETRKPNLIANGDFEARELGWRSTEGIEAQYSAGAYGLGNYGHGKYVTELDTRVNTTIYQDLRPLQAGEVITLDFDFARRAGSTNDNGMEVLWNDQVVFSSSGNEITWQHKQLVLVAQAGSNRLAFKGTGNSDSEGYILDNVVATSDRPDSRDSAESPSGKLVSEKVLSDKANAEADRDRLKQEREKQLAAIADTQAQLAATDLEALNTNGLAQRNAVKEEEQAVTDELLAKVIALDSLNNQIYASHQGGSGAQWRHDFASGLLDKLQTQLGRVKETADRQLDNALSTIPKQQDQIEAALDKSEVSVAKSKQDQLNAKKDVADALAKAEYRKEEALTQQKQAEQAARNSYQTLQKIEAEVETAAKDNAYKPNFTNAGSGRSGKAYEAEGAGNTASHVGSGSLIQGIGVFSQKLQESGIDLSALADAKQAVERLQINAGFRAGYTNTIHVPRSLHTPQSSHQSNNSNASSVGVFALITNSSSPENRKEQPISGLDLSGLKALGRTDSRSGSTSQVPQSSQSSLQNRATYPFIATRAAKVADIYRWLSKNNDRSGELSQDNYIPVPGGERVDIEINDNIRHELTNYIENFFNVIRHTIPKDQIAPLAKLFVDSTIDFDWDKRVQFMVKLERFGYSFEPTYGEKSIVSFWSGQESGIYRSVLDAAQKDGKKVVYDVDVRGNVLALELNNKLMNWNRISLDPDDIKQEKLHSAIGEAVRSNIGFWSSVYATGARDDVYVIAPGGLRLGNFFWNVELPVLRQLQREGLVNEIRLLDKPAHHYRGKPLESIGHRLTDAGVRVKIRFDSLNTAEQKSYLEQDPDGYRADSLINLDIKLSAIDSMLNQAIPFYRLRTERNLLIREGLHDSFEVLPWTEIRPALFKTIKVDNPKDPAQMKTVEHFIFANYQNYEQLPAELRLVENHIISLEEGHTRILAERADGVWHYLPHSELMSGDEFQKKAYVKGKQLGGSYRKVLEALRAYEKVLLEKPDYSLDAIEKLTDLHQQVEGYLLGHSESGRAPAMKLLLSQINTRLTESLVLAEPTLRSSGQGGFSELYTSLGNANLKDSKHLYLDAQGDFVTRGQFSLHIARNTADAGLQQVMAAVTKEYGQNVTNAVFSKLSARDLAKDGRGIDIAGLKKVHLAIEQHLSPVSATLYVWRPSEYSTLGHVALQIGQGRVLVKADDASHLNEMNYVSWWPAGNKSVDIREMFDISTQDQPDLRFRWYDLSQPAFQAPALTFDVEAEEDDDFGLVDGSAELREFIEKLRIAKGVDAKFKDISEGFAMAALANPELLKSAEIPEYIYRPFLAQWADPAIDMQEIGRNFAETLRMAAHMQTSKRMENAIADVMHQFAERELAEITDFKNSKAEPDRVYRINLEGLDVAAMQAEWSKISSDPNARYQLLTKNCSSVVARILRAGGAEKMLGKVWRPAFGVWTPSDLFDFGRSLQQAVHIERVKQKHLRLNGEQFEAILNNETNEYELERIAISNDGSLPREREPLNPLTRFMNNELYGTKEERRRISQEVQNKLNLAVNQGVAQKVTLQGETGRLAGYYYQAKNNQAKSNQAQSSSHTDMTNKVVLFIHGSGASVEDQASKIQPHYQQQGIDMLSVNMRGYGTSDGYPGEAGMYQDVRTMFHYLVNDRGIKPENIIIHGYSMGAPIAADLARYADRQGMAVSGLLLDRPMPSMTKAITAHEIPNPSGLAGVLAKAVNGKFSVEQNLRGISKQTPIMLLTDSGGLGNEGEKLRTRLMTAGYNISGERTYHGHESSYQLMSQYADKIVSYLSGTNQQAQGNIVLKGIKSDLRRYMQALKPQVDEVGVEHDLRATKAFLSGYKHNHAERIVDGFHADMDIKQLVDLLVTGNWTAEQKGALAWEIENRALKITLRPKTEKYSRLFRDITSTGAVDPKASEHLAPQLLLLNLSNDGFGGRCVPLSKLVLLAKQLENDGQENVGHDLLNKLYSAASVLSHPELYSEVEQANASKLLGTLSALYAKDPMLDSTCKIWKEKLNDEKALTVKGMIEKITATSVGDQPILLELDTLGHAMAAWSKGSGENRMYGFYDPNVGIVEFSSAEKFSKYVTHFFGRSDLNMAESYKMSKNGRRERVFEHVIVLDGQTLASYRPVIGDRTTMKDILAMEIFVGSPMKKALERLRPLNNHDVNTWEVIDVLPRLERKKMRFDGQVIIQLEDDPIVADSVSYLTGKHPKESVLVQLDTNGQYKVIYGDPSLLNGKIRWQVVGHGGDDIDGFNHTTLSDYTASELAMRLKQFKNSFQYGGELDHISLVGCSLLSDDKRDGFAYRFISALDENGIRTTVSARRTEVVIGKSGRKYTKSEHNMLENKIFDNKIVLNWNEKGELEGHSERIRNNVSENDVSLVRVGSLRTDSRKNRVRGAITGNTEVFHAPEKYQYEDYPAGTASDNQLSYSGNVQIQAGDGEFTSINWGTTNVGIKVGTGGFKSLAFGDNNVMVHLGNGDSKHSVNIAGYQALEGAQLFIGNRNISFNQGRSNDLLVMMDKSIPTPPMLNPFDSVSRVSGILQNIAGSFSAPDWLSEQEAQWTAESVKKYLQNMSGLDMTSNVDYMSLTAIDSQYKRNGRGLKSDIESTLNKKYNQWLSGAGNKPELGNLSRANKLRQANEKLAFNFAVGGQGADIQVTTGNWNFMFGDNIQSILDINLGSLFGLMTQQYTSTGMAKTTFTFSPTDLPRQLKNKLLRNLASVNADTTLADIFNVDYTSDGAIVSRSNQPVDGVAILREMLEVISEFSGSQLEAFIDPETLRSGLKTNLSAGADGLNSFLESHGIKEKAPNEQAEPTENVGAVPTAEDAHSERTFGFNSLSLPNLFATLFRQDKQKEMKELVSNLKQNLTDDLLHMQEKTFDFLRNSGHLQGDGDIHVSLGNYNFNWGGDGKDLGAYLGDNNNFWGGRGDDVYYALGTSNIFTGGEGNDMGVLMGRENIMFGGRGNDVAVVAGRINYAYMGDGDDQVFAFGEGGVIDTGRGRDYIVASGNFNRIESGEGQDYVVTIGNNNQVDLGDDHDFATVFGNYNQIDAGAGNDTIKLMGYHALINGGAGNDHLIADVISKFSQFDGGDGDDLLVLGGYQNTFKGGAGVNSYVVSGDVIDNVVEGIKRGDKIVFNNLNWQDLWFQRSGYDLVMLTNRNIEDTSEQGQFEAIGSVTFTDYFNGNRADIIMQMGSKDARGEREYTALSANALDSLVQAMSGFAPAIGDSGFIDSLDRQTQSSIMMAWSDTTAGKSKLI</sequence>
<feature type="coiled-coil region" evidence="21">
    <location>
        <begin position="1556"/>
        <end position="1590"/>
    </location>
</feature>
<keyword evidence="4" id="KW-1032">Host cell membrane</keyword>
<dbReference type="RefSeq" id="WP_115827418.1">
    <property type="nucleotide sequence ID" value="NZ_QTUB01000001.1"/>
</dbReference>
<evidence type="ECO:0000256" key="19">
    <source>
        <dbReference type="ARBA" id="ARBA00023200"/>
    </source>
</evidence>
<dbReference type="PANTHER" id="PTHR12277:SF81">
    <property type="entry name" value="PROTEIN ABHD13"/>
    <property type="match status" value="1"/>
</dbReference>
<keyword evidence="9" id="KW-0479">Metal-binding</keyword>
<keyword evidence="13" id="KW-0068">Autocatalytic cleavage</keyword>
<dbReference type="GO" id="GO:0090729">
    <property type="term" value="F:toxin activity"/>
    <property type="evidence" value="ECO:0007669"/>
    <property type="project" value="UniProtKB-KW"/>
</dbReference>
<evidence type="ECO:0000256" key="13">
    <source>
        <dbReference type="ARBA" id="ARBA00022813"/>
    </source>
</evidence>
<evidence type="ECO:0000256" key="10">
    <source>
        <dbReference type="ARBA" id="ARBA00022737"/>
    </source>
</evidence>
<reference evidence="24 25" key="1">
    <citation type="submission" date="2018-08" db="EMBL/GenBank/DDBJ databases">
        <title>Genomic Encyclopedia of Archaeal and Bacterial Type Strains, Phase II (KMG-II): from individual species to whole genera.</title>
        <authorList>
            <person name="Goeker M."/>
        </authorList>
    </citation>
    <scope>NUCLEOTIDE SEQUENCE [LARGE SCALE GENOMIC DNA]</scope>
    <source>
        <strain evidence="24 25">DSM 17905</strain>
    </source>
</reference>
<dbReference type="GO" id="GO:0006508">
    <property type="term" value="P:proteolysis"/>
    <property type="evidence" value="ECO:0007669"/>
    <property type="project" value="UniProtKB-KW"/>
</dbReference>
<dbReference type="InterPro" id="IPR000073">
    <property type="entry name" value="AB_hydrolase_1"/>
</dbReference>
<dbReference type="SUPFAM" id="SSF53474">
    <property type="entry name" value="alpha/beta-Hydrolases"/>
    <property type="match status" value="1"/>
</dbReference>
<feature type="domain" description="Peptidase C80" evidence="23">
    <location>
        <begin position="3395"/>
        <end position="3576"/>
    </location>
</feature>
<dbReference type="Pfam" id="PF11713">
    <property type="entry name" value="Peptidase_C80"/>
    <property type="match status" value="1"/>
</dbReference>
<comment type="subcellular location">
    <subcellularLocation>
        <location evidence="2">Host cell membrane</location>
    </subcellularLocation>
    <subcellularLocation>
        <location evidence="20">Host cytoplasm</location>
        <location evidence="20">Host cytosol</location>
    </subcellularLocation>
    <subcellularLocation>
        <location evidence="3">Secreted</location>
    </subcellularLocation>
</comment>
<dbReference type="GO" id="GO:0046872">
    <property type="term" value="F:metal ion binding"/>
    <property type="evidence" value="ECO:0007669"/>
    <property type="project" value="UniProtKB-KW"/>
</dbReference>
<evidence type="ECO:0000256" key="8">
    <source>
        <dbReference type="ARBA" id="ARBA00022679"/>
    </source>
</evidence>
<dbReference type="NCBIfam" id="NF012221">
    <property type="entry name" value="MARTX_Nterm"/>
    <property type="match status" value="1"/>
</dbReference>
<evidence type="ECO:0000256" key="1">
    <source>
        <dbReference type="ARBA" id="ARBA00001946"/>
    </source>
</evidence>
<dbReference type="GO" id="GO:0020002">
    <property type="term" value="C:host cell plasma membrane"/>
    <property type="evidence" value="ECO:0007669"/>
    <property type="project" value="UniProtKB-SubCell"/>
</dbReference>
<keyword evidence="8" id="KW-0808">Transferase</keyword>
<keyword evidence="10" id="KW-0677">Repeat</keyword>
<keyword evidence="14" id="KW-0460">Magnesium</keyword>
<evidence type="ECO:0000256" key="20">
    <source>
        <dbReference type="ARBA" id="ARBA00023586"/>
    </source>
</evidence>
<keyword evidence="11" id="KW-0378">Hydrolase</keyword>
<dbReference type="InterPro" id="IPR020972">
    <property type="entry name" value="Dermonecrotic/RTX_toxin_MLD"/>
</dbReference>
<keyword evidence="15" id="KW-1043">Host membrane</keyword>
<dbReference type="CDD" id="cd20495">
    <property type="entry name" value="C58_PaToxP-like"/>
    <property type="match status" value="1"/>
</dbReference>
<name>A0A3D9UVU4_9GAMM</name>
<keyword evidence="18" id="KW-0472">Membrane</keyword>
<evidence type="ECO:0000313" key="25">
    <source>
        <dbReference type="Proteomes" id="UP000256294"/>
    </source>
</evidence>
<dbReference type="GO" id="GO:0005576">
    <property type="term" value="C:extracellular region"/>
    <property type="evidence" value="ECO:0007669"/>
    <property type="project" value="UniProtKB-SubCell"/>
</dbReference>
<dbReference type="InterPro" id="IPR029058">
    <property type="entry name" value="AB_hydrolase_fold"/>
</dbReference>
<feature type="region of interest" description="Disordered" evidence="22">
    <location>
        <begin position="1375"/>
        <end position="1413"/>
    </location>
</feature>
<keyword evidence="21" id="KW-0175">Coiled coil</keyword>
<feature type="compositionally biased region" description="Low complexity" evidence="22">
    <location>
        <begin position="1738"/>
        <end position="1754"/>
    </location>
</feature>
<dbReference type="InterPro" id="IPR020974">
    <property type="entry name" value="CPD_dom"/>
</dbReference>
<dbReference type="Pfam" id="PF21735">
    <property type="entry name" value="RtxA_C"/>
    <property type="match status" value="6"/>
</dbReference>
<dbReference type="CDD" id="cd20501">
    <property type="entry name" value="C80_RtxA-like"/>
    <property type="match status" value="1"/>
</dbReference>
<proteinExistence type="predicted"/>
<gene>
    <name evidence="24" type="ORF">BDD26_3870</name>
</gene>
<evidence type="ECO:0000313" key="24">
    <source>
        <dbReference type="EMBL" id="REF28901.1"/>
    </source>
</evidence>
<evidence type="ECO:0000256" key="17">
    <source>
        <dbReference type="ARBA" id="ARBA00023121"/>
    </source>
</evidence>
<dbReference type="SUPFAM" id="SSF51120">
    <property type="entry name" value="beta-Roll"/>
    <property type="match status" value="1"/>
</dbReference>
<keyword evidence="6" id="KW-0800">Toxin</keyword>
<evidence type="ECO:0000256" key="9">
    <source>
        <dbReference type="ARBA" id="ARBA00022723"/>
    </source>
</evidence>
<dbReference type="EMBL" id="QTUB01000001">
    <property type="protein sequence ID" value="REF28901.1"/>
    <property type="molecule type" value="Genomic_DNA"/>
</dbReference>
<dbReference type="Gene3D" id="3.40.50.11050">
    <property type="match status" value="1"/>
</dbReference>
<evidence type="ECO:0000256" key="2">
    <source>
        <dbReference type="ARBA" id="ARBA00004165"/>
    </source>
</evidence>
<dbReference type="Pfam" id="PF11647">
    <property type="entry name" value="MLD"/>
    <property type="match status" value="1"/>
</dbReference>
<feature type="region of interest" description="Disordered" evidence="22">
    <location>
        <begin position="1710"/>
        <end position="1754"/>
    </location>
</feature>
<keyword evidence="17" id="KW-0446">Lipid-binding</keyword>
<evidence type="ECO:0000259" key="23">
    <source>
        <dbReference type="PROSITE" id="PS51771"/>
    </source>
</evidence>
<keyword evidence="5" id="KW-0964">Secreted</keyword>
<dbReference type="InterPro" id="IPR049824">
    <property type="entry name" value="RtxA-like_C80"/>
</dbReference>
<dbReference type="InterPro" id="IPR048568">
    <property type="entry name" value="RtxA_C"/>
</dbReference>
<dbReference type="InterPro" id="IPR011049">
    <property type="entry name" value="Serralysin-like_metalloprot_C"/>
</dbReference>
<dbReference type="GO" id="GO:0008234">
    <property type="term" value="F:cysteine-type peptidase activity"/>
    <property type="evidence" value="ECO:0007669"/>
    <property type="project" value="UniProtKB-KW"/>
</dbReference>
<evidence type="ECO:0000256" key="4">
    <source>
        <dbReference type="ARBA" id="ARBA00022511"/>
    </source>
</evidence>
<feature type="compositionally biased region" description="Basic and acidic residues" evidence="22">
    <location>
        <begin position="1394"/>
        <end position="1413"/>
    </location>
</feature>
<evidence type="ECO:0000256" key="14">
    <source>
        <dbReference type="ARBA" id="ARBA00022842"/>
    </source>
</evidence>
<evidence type="ECO:0000256" key="7">
    <source>
        <dbReference type="ARBA" id="ARBA00022670"/>
    </source>
</evidence>
<comment type="cofactor">
    <cofactor evidence="1">
        <name>Mg(2+)</name>
        <dbReference type="ChEBI" id="CHEBI:18420"/>
    </cofactor>
</comment>
<accession>A0A3D9UVU4</accession>
<dbReference type="GO" id="GO:0008289">
    <property type="term" value="F:lipid binding"/>
    <property type="evidence" value="ECO:0007669"/>
    <property type="project" value="UniProtKB-KW"/>
</dbReference>
<dbReference type="PANTHER" id="PTHR12277">
    <property type="entry name" value="ALPHA/BETA HYDROLASE DOMAIN-CONTAINING PROTEIN"/>
    <property type="match status" value="1"/>
</dbReference>
<dbReference type="Gene3D" id="3.40.50.1820">
    <property type="entry name" value="alpha/beta hydrolase"/>
    <property type="match status" value="1"/>
</dbReference>
<evidence type="ECO:0000256" key="21">
    <source>
        <dbReference type="SAM" id="Coils"/>
    </source>
</evidence>
<keyword evidence="7" id="KW-0645">Protease</keyword>
<dbReference type="Pfam" id="PF07634">
    <property type="entry name" value="RtxA"/>
    <property type="match status" value="30"/>
</dbReference>
<dbReference type="GO" id="GO:0044164">
    <property type="term" value="C:host cell cytosol"/>
    <property type="evidence" value="ECO:0007669"/>
    <property type="project" value="UniProtKB-SubCell"/>
</dbReference>
<evidence type="ECO:0000256" key="6">
    <source>
        <dbReference type="ARBA" id="ARBA00022656"/>
    </source>
</evidence>
<comment type="caution">
    <text evidence="24">The sequence shown here is derived from an EMBL/GenBank/DDBJ whole genome shotgun (WGS) entry which is preliminary data.</text>
</comment>
<dbReference type="InterPro" id="IPR011509">
    <property type="entry name" value="RtxA_toxin"/>
</dbReference>
<evidence type="ECO:0000256" key="5">
    <source>
        <dbReference type="ARBA" id="ARBA00022525"/>
    </source>
</evidence>
<evidence type="ECO:0000256" key="16">
    <source>
        <dbReference type="ARBA" id="ARBA00023026"/>
    </source>
</evidence>
<feature type="region of interest" description="Disordered" evidence="22">
    <location>
        <begin position="1600"/>
        <end position="1625"/>
    </location>
</feature>
<evidence type="ECO:0000256" key="12">
    <source>
        <dbReference type="ARBA" id="ARBA00022807"/>
    </source>
</evidence>
<organism evidence="24 25">
    <name type="scientific">Xenorhabdus cabanillasii</name>
    <dbReference type="NCBI Taxonomy" id="351673"/>
    <lineage>
        <taxon>Bacteria</taxon>
        <taxon>Pseudomonadati</taxon>
        <taxon>Pseudomonadota</taxon>
        <taxon>Gammaproteobacteria</taxon>
        <taxon>Enterobacterales</taxon>
        <taxon>Morganellaceae</taxon>
        <taxon>Xenorhabdus</taxon>
    </lineage>
</organism>
<dbReference type="Gene3D" id="2.60.120.260">
    <property type="entry name" value="Galactose-binding domain-like"/>
    <property type="match status" value="1"/>
</dbReference>
<evidence type="ECO:0000256" key="3">
    <source>
        <dbReference type="ARBA" id="ARBA00004613"/>
    </source>
</evidence>
<evidence type="ECO:0000256" key="11">
    <source>
        <dbReference type="ARBA" id="ARBA00022801"/>
    </source>
</evidence>
<evidence type="ECO:0000256" key="18">
    <source>
        <dbReference type="ARBA" id="ARBA00023136"/>
    </source>
</evidence>
<dbReference type="GO" id="GO:0016740">
    <property type="term" value="F:transferase activity"/>
    <property type="evidence" value="ECO:0007669"/>
    <property type="project" value="UniProtKB-KW"/>
</dbReference>
<dbReference type="Gene3D" id="2.160.20.160">
    <property type="match status" value="1"/>
</dbReference>
<dbReference type="PROSITE" id="PS51771">
    <property type="entry name" value="CGT_MARTX_CPD"/>
    <property type="match status" value="1"/>
</dbReference>
<keyword evidence="19" id="KW-1035">Host cytoplasm</keyword>
<evidence type="ECO:0000256" key="22">
    <source>
        <dbReference type="SAM" id="MobiDB-lite"/>
    </source>
</evidence>
<dbReference type="Proteomes" id="UP000256294">
    <property type="component" value="Unassembled WGS sequence"/>
</dbReference>
<dbReference type="Gene3D" id="1.20.140.180">
    <property type="match status" value="1"/>
</dbReference>
<dbReference type="Pfam" id="PF00561">
    <property type="entry name" value="Abhydrolase_1"/>
    <property type="match status" value="1"/>
</dbReference>
<dbReference type="CDD" id="cd16840">
    <property type="entry name" value="toxin_MLD"/>
    <property type="match status" value="1"/>
</dbReference>
<dbReference type="InterPro" id="IPR038383">
    <property type="entry name" value="CPD_dom_sf"/>
</dbReference>
<dbReference type="SUPFAM" id="SSF158842">
    <property type="entry name" value="PMT central region-like"/>
    <property type="match status" value="1"/>
</dbReference>
<keyword evidence="12" id="KW-0788">Thiol protease</keyword>
<protein>
    <submittedName>
        <fullName evidence="24">RTX toxin RtxA</fullName>
    </submittedName>
</protein>
<keyword evidence="16" id="KW-0843">Virulence</keyword>
<evidence type="ECO:0000256" key="15">
    <source>
        <dbReference type="ARBA" id="ARBA00022870"/>
    </source>
</evidence>
<keyword evidence="25" id="KW-1185">Reference proteome</keyword>